<feature type="region of interest" description="Disordered" evidence="1">
    <location>
        <begin position="1"/>
        <end position="74"/>
    </location>
</feature>
<feature type="compositionally biased region" description="Basic and acidic residues" evidence="1">
    <location>
        <begin position="25"/>
        <end position="63"/>
    </location>
</feature>
<evidence type="ECO:0000256" key="1">
    <source>
        <dbReference type="SAM" id="MobiDB-lite"/>
    </source>
</evidence>
<organism evidence="2 3">
    <name type="scientific">Salinactinospora qingdaonensis</name>
    <dbReference type="NCBI Taxonomy" id="702744"/>
    <lineage>
        <taxon>Bacteria</taxon>
        <taxon>Bacillati</taxon>
        <taxon>Actinomycetota</taxon>
        <taxon>Actinomycetes</taxon>
        <taxon>Streptosporangiales</taxon>
        <taxon>Nocardiopsidaceae</taxon>
        <taxon>Salinactinospora</taxon>
    </lineage>
</organism>
<gene>
    <name evidence="2" type="ORF">GCM10022402_38080</name>
</gene>
<reference evidence="3" key="1">
    <citation type="journal article" date="2019" name="Int. J. Syst. Evol. Microbiol.">
        <title>The Global Catalogue of Microorganisms (GCM) 10K type strain sequencing project: providing services to taxonomists for standard genome sequencing and annotation.</title>
        <authorList>
            <consortium name="The Broad Institute Genomics Platform"/>
            <consortium name="The Broad Institute Genome Sequencing Center for Infectious Disease"/>
            <person name="Wu L."/>
            <person name="Ma J."/>
        </authorList>
    </citation>
    <scope>NUCLEOTIDE SEQUENCE [LARGE SCALE GENOMIC DNA]</scope>
    <source>
        <strain evidence="3">JCM 17137</strain>
    </source>
</reference>
<sequence>MRPSPAGSTRPRRELNQLGGAGRLGIEKALEREIPDHESTVGGEEARRRVRRLHGERLGRYTTEHPPVQDGQRT</sequence>
<comment type="caution">
    <text evidence="2">The sequence shown here is derived from an EMBL/GenBank/DDBJ whole genome shotgun (WGS) entry which is preliminary data.</text>
</comment>
<name>A0ABP7GAZ9_9ACTN</name>
<keyword evidence="3" id="KW-1185">Reference proteome</keyword>
<evidence type="ECO:0000313" key="2">
    <source>
        <dbReference type="EMBL" id="GAA3755962.1"/>
    </source>
</evidence>
<dbReference type="Proteomes" id="UP001500908">
    <property type="component" value="Unassembled WGS sequence"/>
</dbReference>
<protein>
    <submittedName>
        <fullName evidence="2">Uncharacterized protein</fullName>
    </submittedName>
</protein>
<dbReference type="EMBL" id="BAABDD010000022">
    <property type="protein sequence ID" value="GAA3755962.1"/>
    <property type="molecule type" value="Genomic_DNA"/>
</dbReference>
<accession>A0ABP7GAZ9</accession>
<dbReference type="RefSeq" id="WP_344974107.1">
    <property type="nucleotide sequence ID" value="NZ_BAABDD010000022.1"/>
</dbReference>
<evidence type="ECO:0000313" key="3">
    <source>
        <dbReference type="Proteomes" id="UP001500908"/>
    </source>
</evidence>
<proteinExistence type="predicted"/>